<keyword evidence="2" id="KW-1185">Reference proteome</keyword>
<dbReference type="EMBL" id="JBGMDY010000008">
    <property type="protein sequence ID" value="KAL2325488.1"/>
    <property type="molecule type" value="Genomic_DNA"/>
</dbReference>
<evidence type="ECO:0000313" key="1">
    <source>
        <dbReference type="EMBL" id="KAL2325488.1"/>
    </source>
</evidence>
<name>A0ABD1LQ76_9FABA</name>
<dbReference type="AlphaFoldDB" id="A0ABD1LQ76"/>
<sequence length="64" mass="6964">MQQLHPTEPLEPLNIVAIEEGPVRVVDEHKAVNAVIESGLRVQLRREQIGKLGVTGIATLCLAL</sequence>
<accession>A0ABD1LQ76</accession>
<reference evidence="1 2" key="1">
    <citation type="submission" date="2024-08" db="EMBL/GenBank/DDBJ databases">
        <title>Insights into the chromosomal genome structure of Flemingia macrophylla.</title>
        <authorList>
            <person name="Ding Y."/>
            <person name="Zhao Y."/>
            <person name="Bi W."/>
            <person name="Wu M."/>
            <person name="Zhao G."/>
            <person name="Gong Y."/>
            <person name="Li W."/>
            <person name="Zhang P."/>
        </authorList>
    </citation>
    <scope>NUCLEOTIDE SEQUENCE [LARGE SCALE GENOMIC DNA]</scope>
    <source>
        <strain evidence="1">DYQJB</strain>
        <tissue evidence="1">Leaf</tissue>
    </source>
</reference>
<comment type="caution">
    <text evidence="1">The sequence shown here is derived from an EMBL/GenBank/DDBJ whole genome shotgun (WGS) entry which is preliminary data.</text>
</comment>
<proteinExistence type="predicted"/>
<dbReference type="Proteomes" id="UP001603857">
    <property type="component" value="Unassembled WGS sequence"/>
</dbReference>
<gene>
    <name evidence="1" type="ORF">Fmac_024546</name>
</gene>
<organism evidence="1 2">
    <name type="scientific">Flemingia macrophylla</name>
    <dbReference type="NCBI Taxonomy" id="520843"/>
    <lineage>
        <taxon>Eukaryota</taxon>
        <taxon>Viridiplantae</taxon>
        <taxon>Streptophyta</taxon>
        <taxon>Embryophyta</taxon>
        <taxon>Tracheophyta</taxon>
        <taxon>Spermatophyta</taxon>
        <taxon>Magnoliopsida</taxon>
        <taxon>eudicotyledons</taxon>
        <taxon>Gunneridae</taxon>
        <taxon>Pentapetalae</taxon>
        <taxon>rosids</taxon>
        <taxon>fabids</taxon>
        <taxon>Fabales</taxon>
        <taxon>Fabaceae</taxon>
        <taxon>Papilionoideae</taxon>
        <taxon>50 kb inversion clade</taxon>
        <taxon>NPAAA clade</taxon>
        <taxon>indigoferoid/millettioid clade</taxon>
        <taxon>Phaseoleae</taxon>
        <taxon>Flemingia</taxon>
    </lineage>
</organism>
<protein>
    <submittedName>
        <fullName evidence="1">Uncharacterized protein</fullName>
    </submittedName>
</protein>
<evidence type="ECO:0000313" key="2">
    <source>
        <dbReference type="Proteomes" id="UP001603857"/>
    </source>
</evidence>